<evidence type="ECO:0000259" key="2">
    <source>
        <dbReference type="Pfam" id="PF13406"/>
    </source>
</evidence>
<dbReference type="Gene3D" id="1.10.530.10">
    <property type="match status" value="1"/>
</dbReference>
<feature type="domain" description="Transglycosylase SLT" evidence="2">
    <location>
        <begin position="140"/>
        <end position="176"/>
    </location>
</feature>
<dbReference type="SUPFAM" id="SSF53955">
    <property type="entry name" value="Lysozyme-like"/>
    <property type="match status" value="1"/>
</dbReference>
<dbReference type="InterPro" id="IPR043426">
    <property type="entry name" value="MltB-like"/>
</dbReference>
<dbReference type="Proteomes" id="UP000648182">
    <property type="component" value="Unassembled WGS sequence"/>
</dbReference>
<evidence type="ECO:0000256" key="1">
    <source>
        <dbReference type="SAM" id="Phobius"/>
    </source>
</evidence>
<name>A0ABR8VS65_9BACI</name>
<accession>A0ABR8VS65</accession>
<dbReference type="Pfam" id="PF13406">
    <property type="entry name" value="SLT_2"/>
    <property type="match status" value="1"/>
</dbReference>
<dbReference type="InterPro" id="IPR023346">
    <property type="entry name" value="Lysozyme-like_dom_sf"/>
</dbReference>
<dbReference type="InterPro" id="IPR031304">
    <property type="entry name" value="SLT_2"/>
</dbReference>
<keyword evidence="1" id="KW-1133">Transmembrane helix</keyword>
<reference evidence="3 4" key="1">
    <citation type="submission" date="2020-08" db="EMBL/GenBank/DDBJ databases">
        <title>A Genomic Blueprint of the Chicken Gut Microbiome.</title>
        <authorList>
            <person name="Gilroy R."/>
            <person name="Ravi A."/>
            <person name="Getino M."/>
            <person name="Pursley I."/>
            <person name="Horton D.L."/>
            <person name="Alikhan N.-F."/>
            <person name="Baker D."/>
            <person name="Gharbi K."/>
            <person name="Hall N."/>
            <person name="Watson M."/>
            <person name="Adriaenssens E.M."/>
            <person name="Foster-Nyarko E."/>
            <person name="Jarju S."/>
            <person name="Secka A."/>
            <person name="Antonio M."/>
            <person name="Oren A."/>
            <person name="Chaudhuri R."/>
            <person name="La Ragione R.M."/>
            <person name="Hildebrand F."/>
            <person name="Pallen M.J."/>
        </authorList>
    </citation>
    <scope>NUCLEOTIDE SEQUENCE [LARGE SCALE GENOMIC DNA]</scope>
    <source>
        <strain evidence="3 4">Sa1BUA2</strain>
    </source>
</reference>
<protein>
    <submittedName>
        <fullName evidence="3">Lytic transglycosylase domain-containing protein</fullName>
    </submittedName>
</protein>
<dbReference type="CDD" id="cd13399">
    <property type="entry name" value="Slt35-like"/>
    <property type="match status" value="1"/>
</dbReference>
<sequence>MNKISKNKPANQNRPAKRKRRVLLMLILPLAVFMLLLSYLEDHRTEIKDKHPNKEVPSEFMPIYKAAETEYGVPWYLLAAHHRVETIFSTMDPMLSPAGAEGHMQFMPCTFVGWSHPSCEGLGEGDIPENEKTDPAVIKKYGGYGVDANGDGKADPWDIEDSIFTAANYLAKNGAAAGDIEKAVFAYNHSDEYVEEVLYYAEKYQQEYKTGALSSRN</sequence>
<dbReference type="PANTHER" id="PTHR30163:SF8">
    <property type="entry name" value="LYTIC MUREIN TRANSGLYCOSYLASE"/>
    <property type="match status" value="1"/>
</dbReference>
<dbReference type="PANTHER" id="PTHR30163">
    <property type="entry name" value="MEMBRANE-BOUND LYTIC MUREIN TRANSGLYCOSYLASE B"/>
    <property type="match status" value="1"/>
</dbReference>
<feature type="transmembrane region" description="Helical" evidence="1">
    <location>
        <begin position="21"/>
        <end position="40"/>
    </location>
</feature>
<dbReference type="RefSeq" id="WP_191816373.1">
    <property type="nucleotide sequence ID" value="NZ_JACSPV010000070.1"/>
</dbReference>
<keyword evidence="1" id="KW-0812">Transmembrane</keyword>
<evidence type="ECO:0000313" key="3">
    <source>
        <dbReference type="EMBL" id="MBD8007602.1"/>
    </source>
</evidence>
<evidence type="ECO:0000313" key="4">
    <source>
        <dbReference type="Proteomes" id="UP000648182"/>
    </source>
</evidence>
<proteinExistence type="predicted"/>
<gene>
    <name evidence="3" type="ORF">H9631_21400</name>
</gene>
<organism evidence="3 4">
    <name type="scientific">Bacillus norwichensis</name>
    <dbReference type="NCBI Taxonomy" id="2762217"/>
    <lineage>
        <taxon>Bacteria</taxon>
        <taxon>Bacillati</taxon>
        <taxon>Bacillota</taxon>
        <taxon>Bacilli</taxon>
        <taxon>Bacillales</taxon>
        <taxon>Bacillaceae</taxon>
        <taxon>Bacillus</taxon>
    </lineage>
</organism>
<comment type="caution">
    <text evidence="3">The sequence shown here is derived from an EMBL/GenBank/DDBJ whole genome shotgun (WGS) entry which is preliminary data.</text>
</comment>
<keyword evidence="4" id="KW-1185">Reference proteome</keyword>
<keyword evidence="1" id="KW-0472">Membrane</keyword>
<dbReference type="EMBL" id="JACSPV010000070">
    <property type="protein sequence ID" value="MBD8007602.1"/>
    <property type="molecule type" value="Genomic_DNA"/>
</dbReference>